<dbReference type="Gene3D" id="1.10.8.60">
    <property type="match status" value="1"/>
</dbReference>
<organism evidence="15 16">
    <name type="scientific">Paenibacillus contaminans</name>
    <dbReference type="NCBI Taxonomy" id="450362"/>
    <lineage>
        <taxon>Bacteria</taxon>
        <taxon>Bacillati</taxon>
        <taxon>Bacillota</taxon>
        <taxon>Bacilli</taxon>
        <taxon>Bacillales</taxon>
        <taxon>Paenibacillaceae</taxon>
        <taxon>Paenibacillus</taxon>
    </lineage>
</organism>
<evidence type="ECO:0000256" key="7">
    <source>
        <dbReference type="ARBA" id="ARBA00022840"/>
    </source>
</evidence>
<dbReference type="Proteomes" id="UP000250369">
    <property type="component" value="Unassembled WGS sequence"/>
</dbReference>
<evidence type="ECO:0000256" key="9">
    <source>
        <dbReference type="ARBA" id="ARBA00023049"/>
    </source>
</evidence>
<dbReference type="GO" id="GO:0004222">
    <property type="term" value="F:metalloendopeptidase activity"/>
    <property type="evidence" value="ECO:0007669"/>
    <property type="project" value="InterPro"/>
</dbReference>
<evidence type="ECO:0000313" key="15">
    <source>
        <dbReference type="EMBL" id="RAV18479.1"/>
    </source>
</evidence>
<evidence type="ECO:0000256" key="5">
    <source>
        <dbReference type="ARBA" id="ARBA00022741"/>
    </source>
</evidence>
<dbReference type="PROSITE" id="PS00674">
    <property type="entry name" value="AAA"/>
    <property type="match status" value="1"/>
</dbReference>
<dbReference type="InterPro" id="IPR000642">
    <property type="entry name" value="Peptidase_M41"/>
</dbReference>
<comment type="similarity">
    <text evidence="2">In the C-terminal section; belongs to the peptidase M41 family.</text>
</comment>
<keyword evidence="7 12" id="KW-0067">ATP-binding</keyword>
<keyword evidence="6" id="KW-0378">Hydrolase</keyword>
<dbReference type="PANTHER" id="PTHR23076:SF113">
    <property type="entry name" value="ATP-DEPENDENT ZINC METALLOPROTEASE FTSH 1, CHLOROPLASTIC-RELATED"/>
    <property type="match status" value="1"/>
</dbReference>
<keyword evidence="3" id="KW-0645">Protease</keyword>
<dbReference type="AlphaFoldDB" id="A0A329MER4"/>
<dbReference type="GO" id="GO:0005524">
    <property type="term" value="F:ATP binding"/>
    <property type="evidence" value="ECO:0007669"/>
    <property type="project" value="UniProtKB-KW"/>
</dbReference>
<name>A0A329MER4_9BACL</name>
<keyword evidence="9" id="KW-0482">Metalloprotease</keyword>
<feature type="transmembrane region" description="Helical" evidence="13">
    <location>
        <begin position="15"/>
        <end position="44"/>
    </location>
</feature>
<keyword evidence="5 12" id="KW-0547">Nucleotide-binding</keyword>
<dbReference type="GO" id="GO:0016887">
    <property type="term" value="F:ATP hydrolysis activity"/>
    <property type="evidence" value="ECO:0007669"/>
    <property type="project" value="InterPro"/>
</dbReference>
<dbReference type="FunFam" id="1.10.8.60:FF:000001">
    <property type="entry name" value="ATP-dependent zinc metalloprotease FtsH"/>
    <property type="match status" value="1"/>
</dbReference>
<evidence type="ECO:0000256" key="1">
    <source>
        <dbReference type="ARBA" id="ARBA00004370"/>
    </source>
</evidence>
<evidence type="ECO:0000256" key="2">
    <source>
        <dbReference type="ARBA" id="ARBA00010044"/>
    </source>
</evidence>
<evidence type="ECO:0000259" key="14">
    <source>
        <dbReference type="SMART" id="SM00382"/>
    </source>
</evidence>
<evidence type="ECO:0000256" key="3">
    <source>
        <dbReference type="ARBA" id="ARBA00022670"/>
    </source>
</evidence>
<evidence type="ECO:0000313" key="16">
    <source>
        <dbReference type="Proteomes" id="UP000250369"/>
    </source>
</evidence>
<dbReference type="EMBL" id="QMFB01000016">
    <property type="protein sequence ID" value="RAV18479.1"/>
    <property type="molecule type" value="Genomic_DNA"/>
</dbReference>
<dbReference type="InterPro" id="IPR003959">
    <property type="entry name" value="ATPase_AAA_core"/>
</dbReference>
<dbReference type="OrthoDB" id="9809379at2"/>
<dbReference type="GO" id="GO:0004176">
    <property type="term" value="F:ATP-dependent peptidase activity"/>
    <property type="evidence" value="ECO:0007669"/>
    <property type="project" value="InterPro"/>
</dbReference>
<feature type="domain" description="AAA+ ATPase" evidence="14">
    <location>
        <begin position="103"/>
        <end position="247"/>
    </location>
</feature>
<comment type="subcellular location">
    <subcellularLocation>
        <location evidence="1">Membrane</location>
    </subcellularLocation>
</comment>
<evidence type="ECO:0000256" key="13">
    <source>
        <dbReference type="SAM" id="Phobius"/>
    </source>
</evidence>
<dbReference type="InterPro" id="IPR003593">
    <property type="entry name" value="AAA+_ATPase"/>
</dbReference>
<dbReference type="InterPro" id="IPR037219">
    <property type="entry name" value="Peptidase_M41-like"/>
</dbReference>
<evidence type="ECO:0000256" key="10">
    <source>
        <dbReference type="ARBA" id="ARBA00023054"/>
    </source>
</evidence>
<dbReference type="SMART" id="SM00382">
    <property type="entry name" value="AAA"/>
    <property type="match status" value="1"/>
</dbReference>
<dbReference type="SUPFAM" id="SSF140990">
    <property type="entry name" value="FtsH protease domain-like"/>
    <property type="match status" value="1"/>
</dbReference>
<comment type="caution">
    <text evidence="15">The sequence shown here is derived from an EMBL/GenBank/DDBJ whole genome shotgun (WGS) entry which is preliminary data.</text>
</comment>
<proteinExistence type="inferred from homology"/>
<dbReference type="Pfam" id="PF17862">
    <property type="entry name" value="AAA_lid_3"/>
    <property type="match status" value="1"/>
</dbReference>
<dbReference type="InterPro" id="IPR003960">
    <property type="entry name" value="ATPase_AAA_CS"/>
</dbReference>
<keyword evidence="16" id="KW-1185">Reference proteome</keyword>
<evidence type="ECO:0000256" key="12">
    <source>
        <dbReference type="RuleBase" id="RU003651"/>
    </source>
</evidence>
<dbReference type="InterPro" id="IPR041569">
    <property type="entry name" value="AAA_lid_3"/>
</dbReference>
<dbReference type="GO" id="GO:0006508">
    <property type="term" value="P:proteolysis"/>
    <property type="evidence" value="ECO:0007669"/>
    <property type="project" value="UniProtKB-KW"/>
</dbReference>
<keyword evidence="4 13" id="KW-0812">Transmembrane</keyword>
<dbReference type="Pfam" id="PF01434">
    <property type="entry name" value="Peptidase_M41"/>
    <property type="match status" value="1"/>
</dbReference>
<accession>A0A329MER4</accession>
<gene>
    <name evidence="15" type="ORF">DQG23_24560</name>
</gene>
<dbReference type="RefSeq" id="WP_113033610.1">
    <property type="nucleotide sequence ID" value="NZ_QMFB01000016.1"/>
</dbReference>
<evidence type="ECO:0000256" key="11">
    <source>
        <dbReference type="ARBA" id="ARBA00023136"/>
    </source>
</evidence>
<keyword evidence="8 13" id="KW-1133">Transmembrane helix</keyword>
<evidence type="ECO:0000256" key="4">
    <source>
        <dbReference type="ARBA" id="ARBA00022692"/>
    </source>
</evidence>
<dbReference type="InterPro" id="IPR027417">
    <property type="entry name" value="P-loop_NTPase"/>
</dbReference>
<dbReference type="PANTHER" id="PTHR23076">
    <property type="entry name" value="METALLOPROTEASE M41 FTSH"/>
    <property type="match status" value="1"/>
</dbReference>
<dbReference type="Pfam" id="PF00004">
    <property type="entry name" value="AAA"/>
    <property type="match status" value="1"/>
</dbReference>
<dbReference type="Gene3D" id="1.20.58.760">
    <property type="entry name" value="Peptidase M41"/>
    <property type="match status" value="1"/>
</dbReference>
<sequence length="500" mass="55883">MSKYGKEIAIGGVPVILLFLAFVGVNVLPIMFALAIGGVLFYMIRMRDGVSGGMDRKRQMKPKAPSYMTFDDIGGQDRAKHELKEALDFLIRHEDIKKFGIRPLKGILLTGPPGTGKTLMAKAAAHYTNSVFVSAAGSEFVEMYVGVGASRIRDMFKEARMRAQKENKESAIIFIDEIDVIGGKREGGQHREYDQTLNQLLTEMDGMHSGEAPRVLIIAATNRKEMLDSALLRPGRFDRHITVDLPDKKGRLHILNIHSANKPLADEVSLDKIAEETFHFSGAQLESVMNEAAIYAMRESSENVEQKHLSLAIDKVMMGEKADRETTKEERERVAYHELGHAIVAEAVKPGTVSQVALSPRGQALGYVRHNPQQDQYLYTKPYLEQHIMISLGGAVAEEMFYGNRSTGSRNDFEQALNMVGNMIDCGLTSLGIVDRNLVTKEELMKENAKIMDELTGRTRELLQRFRPVFLQSLDILIREEVLSGEQFRSLLAELNKQTA</sequence>
<evidence type="ECO:0000256" key="8">
    <source>
        <dbReference type="ARBA" id="ARBA00022989"/>
    </source>
</evidence>
<dbReference type="FunFam" id="3.40.50.300:FF:001025">
    <property type="entry name" value="ATPase family, AAA domain-containing 2B"/>
    <property type="match status" value="1"/>
</dbReference>
<protein>
    <submittedName>
        <fullName evidence="15">ATPase</fullName>
    </submittedName>
</protein>
<evidence type="ECO:0000256" key="6">
    <source>
        <dbReference type="ARBA" id="ARBA00022801"/>
    </source>
</evidence>
<keyword evidence="10" id="KW-0175">Coiled coil</keyword>
<comment type="similarity">
    <text evidence="12">Belongs to the AAA ATPase family.</text>
</comment>
<dbReference type="SUPFAM" id="SSF52540">
    <property type="entry name" value="P-loop containing nucleoside triphosphate hydrolases"/>
    <property type="match status" value="1"/>
</dbReference>
<keyword evidence="11 13" id="KW-0472">Membrane</keyword>
<dbReference type="GO" id="GO:0016020">
    <property type="term" value="C:membrane"/>
    <property type="evidence" value="ECO:0007669"/>
    <property type="project" value="UniProtKB-SubCell"/>
</dbReference>
<reference evidence="15 16" key="1">
    <citation type="journal article" date="2009" name="Int. J. Syst. Evol. Microbiol.">
        <title>Paenibacillus contaminans sp. nov., isolated from a contaminated laboratory plate.</title>
        <authorList>
            <person name="Chou J.H."/>
            <person name="Lee J.H."/>
            <person name="Lin M.C."/>
            <person name="Chang P.S."/>
            <person name="Arun A.B."/>
            <person name="Young C.C."/>
            <person name="Chen W.M."/>
        </authorList>
    </citation>
    <scope>NUCLEOTIDE SEQUENCE [LARGE SCALE GENOMIC DNA]</scope>
    <source>
        <strain evidence="15 16">CKOBP-6</strain>
    </source>
</reference>
<dbReference type="Gene3D" id="3.40.50.300">
    <property type="entry name" value="P-loop containing nucleotide triphosphate hydrolases"/>
    <property type="match status" value="1"/>
</dbReference>